<evidence type="ECO:0000313" key="4">
    <source>
        <dbReference type="EMBL" id="QVL33093.1"/>
    </source>
</evidence>
<protein>
    <submittedName>
        <fullName evidence="4">Uncharacterized protein</fullName>
    </submittedName>
</protein>
<feature type="region of interest" description="Disordered" evidence="2">
    <location>
        <begin position="40"/>
        <end position="59"/>
    </location>
</feature>
<sequence length="180" mass="20625">MIQRPKQSVTRFFIPLIDVLILLFCIFLLMPFVSQAGNPGEGPDLNPENELPTEEALPKDVESLRQELERNRRELQRLRAEQGDISEKLAIKLLEVDLATGKLITYTNGQRQEISDQSEAEKMIDQHIRASGGREPLFLILLPKRGAPLQQHIENYRRWFAGVSYSFDEAVTPRSKQGNR</sequence>
<dbReference type="EMBL" id="CP074694">
    <property type="protein sequence ID" value="QVL33093.1"/>
    <property type="molecule type" value="Genomic_DNA"/>
</dbReference>
<evidence type="ECO:0000313" key="5">
    <source>
        <dbReference type="Proteomes" id="UP000676194"/>
    </source>
</evidence>
<evidence type="ECO:0000256" key="2">
    <source>
        <dbReference type="SAM" id="MobiDB-lite"/>
    </source>
</evidence>
<gene>
    <name evidence="4" type="ORF">KIH39_04030</name>
</gene>
<evidence type="ECO:0000256" key="1">
    <source>
        <dbReference type="SAM" id="Coils"/>
    </source>
</evidence>
<dbReference type="RefSeq" id="WP_213497983.1">
    <property type="nucleotide sequence ID" value="NZ_CP074694.1"/>
</dbReference>
<evidence type="ECO:0000256" key="3">
    <source>
        <dbReference type="SAM" id="Phobius"/>
    </source>
</evidence>
<name>A0A8E6B9L9_9BACT</name>
<keyword evidence="3" id="KW-0812">Transmembrane</keyword>
<dbReference type="Proteomes" id="UP000676194">
    <property type="component" value="Chromosome"/>
</dbReference>
<dbReference type="KEGG" id="tsph:KIH39_04030"/>
<feature type="coiled-coil region" evidence="1">
    <location>
        <begin position="61"/>
        <end position="88"/>
    </location>
</feature>
<keyword evidence="1" id="KW-0175">Coiled coil</keyword>
<feature type="transmembrane region" description="Helical" evidence="3">
    <location>
        <begin position="12"/>
        <end position="33"/>
    </location>
</feature>
<keyword evidence="3" id="KW-0472">Membrane</keyword>
<reference evidence="4" key="1">
    <citation type="submission" date="2021-05" db="EMBL/GenBank/DDBJ databases">
        <title>Complete genome sequence of the cellulolytic planctomycete Telmatocola sphagniphila SP2T and characterization of the first cellulase from planctomycetes.</title>
        <authorList>
            <person name="Rakitin A.L."/>
            <person name="Beletsky A.V."/>
            <person name="Naumoff D.G."/>
            <person name="Kulichevskaya I.S."/>
            <person name="Mardanov A.V."/>
            <person name="Ravin N.V."/>
            <person name="Dedysh S.N."/>
        </authorList>
    </citation>
    <scope>NUCLEOTIDE SEQUENCE</scope>
    <source>
        <strain evidence="4">SP2T</strain>
    </source>
</reference>
<dbReference type="AlphaFoldDB" id="A0A8E6B9L9"/>
<organism evidence="4 5">
    <name type="scientific">Telmatocola sphagniphila</name>
    <dbReference type="NCBI Taxonomy" id="1123043"/>
    <lineage>
        <taxon>Bacteria</taxon>
        <taxon>Pseudomonadati</taxon>
        <taxon>Planctomycetota</taxon>
        <taxon>Planctomycetia</taxon>
        <taxon>Gemmatales</taxon>
        <taxon>Gemmataceae</taxon>
    </lineage>
</organism>
<keyword evidence="3" id="KW-1133">Transmembrane helix</keyword>
<accession>A0A8E6B9L9</accession>
<keyword evidence="5" id="KW-1185">Reference proteome</keyword>
<proteinExistence type="predicted"/>